<dbReference type="Proteomes" id="UP000193710">
    <property type="component" value="Unassembled WGS sequence"/>
</dbReference>
<evidence type="ECO:0000313" key="3">
    <source>
        <dbReference type="Proteomes" id="UP000193710"/>
    </source>
</evidence>
<dbReference type="RefSeq" id="WP_036470726.1">
    <property type="nucleotide sequence ID" value="NZ_HG964446.1"/>
</dbReference>
<gene>
    <name evidence="2" type="ORF">AWC29_00040</name>
    <name evidence="1" type="ORF">BN973_04345</name>
</gene>
<accession>A0A024K297</accession>
<dbReference type="Proteomes" id="UP000028880">
    <property type="component" value="Unassembled WGS sequence"/>
</dbReference>
<sequence length="108" mass="12122">MSDTQNYREFELYGLQPSEWQWALDNDAVHGIGYALEDPVAVRDTTDDADDHRKTYVILADPEDAANAVVEINQWITELPDRNSPEEFDAHGFVSALSRVALAQEVDG</sequence>
<reference evidence="1" key="2">
    <citation type="submission" date="2014-04" db="EMBL/GenBank/DDBJ databases">
        <authorList>
            <person name="Xu Y.W."/>
            <person name="Yang Q."/>
        </authorList>
    </citation>
    <scope>NUCLEOTIDE SEQUENCE</scope>
    <source>
        <strain evidence="1">DSM 44626</strain>
    </source>
</reference>
<evidence type="ECO:0000313" key="2">
    <source>
        <dbReference type="EMBL" id="ORX05915.1"/>
    </source>
</evidence>
<dbReference type="HOGENOM" id="CLU_144755_0_0_11"/>
<dbReference type="AlphaFoldDB" id="A0A024K297"/>
<proteinExistence type="predicted"/>
<keyword evidence="3" id="KW-1185">Reference proteome</keyword>
<name>A0A024K297_9MYCO</name>
<reference evidence="2 3" key="3">
    <citation type="submission" date="2016-01" db="EMBL/GenBank/DDBJ databases">
        <title>The new phylogeny of the genus Mycobacterium.</title>
        <authorList>
            <person name="Tarcisio F."/>
            <person name="Conor M."/>
            <person name="Antonella G."/>
            <person name="Elisabetta G."/>
            <person name="Giulia F.S."/>
            <person name="Sara T."/>
            <person name="Anna F."/>
            <person name="Clotilde B."/>
            <person name="Roberto B."/>
            <person name="Veronica D.S."/>
            <person name="Fabio R."/>
            <person name="Monica P."/>
            <person name="Olivier J."/>
            <person name="Enrico T."/>
            <person name="Nicola S."/>
        </authorList>
    </citation>
    <scope>NUCLEOTIDE SEQUENCE [LARGE SCALE GENOMIC DNA]</scope>
    <source>
        <strain evidence="2 3">DSM 44626</strain>
    </source>
</reference>
<reference evidence="1" key="1">
    <citation type="journal article" date="2014" name="Genome Announc.">
        <title>Draft Genome Sequence of Mycobacterium triplex DSM 44626.</title>
        <authorList>
            <person name="Sassi M."/>
            <person name="Croce O."/>
            <person name="Robert C."/>
            <person name="Raoult D."/>
            <person name="Drancourt M."/>
        </authorList>
    </citation>
    <scope>NUCLEOTIDE SEQUENCE [LARGE SCALE GENOMIC DNA]</scope>
    <source>
        <strain evidence="1">DSM 44626</strain>
    </source>
</reference>
<dbReference type="EMBL" id="HG964446">
    <property type="protein sequence ID" value="CDO89954.1"/>
    <property type="molecule type" value="Genomic_DNA"/>
</dbReference>
<dbReference type="STRING" id="47839.BN973_04345"/>
<protein>
    <submittedName>
        <fullName evidence="1">Uncharacterized protein</fullName>
    </submittedName>
</protein>
<organism evidence="1">
    <name type="scientific">Mycobacterium triplex</name>
    <dbReference type="NCBI Taxonomy" id="47839"/>
    <lineage>
        <taxon>Bacteria</taxon>
        <taxon>Bacillati</taxon>
        <taxon>Actinomycetota</taxon>
        <taxon>Actinomycetes</taxon>
        <taxon>Mycobacteriales</taxon>
        <taxon>Mycobacteriaceae</taxon>
        <taxon>Mycobacterium</taxon>
        <taxon>Mycobacterium simiae complex</taxon>
    </lineage>
</organism>
<dbReference type="EMBL" id="LQPY01000012">
    <property type="protein sequence ID" value="ORX05915.1"/>
    <property type="molecule type" value="Genomic_DNA"/>
</dbReference>
<evidence type="ECO:0000313" key="1">
    <source>
        <dbReference type="EMBL" id="CDO89954.1"/>
    </source>
</evidence>